<dbReference type="SMART" id="SM00031">
    <property type="entry name" value="DED"/>
    <property type="match status" value="1"/>
</dbReference>
<name>A0A210R6W6_MIZYE</name>
<dbReference type="Proteomes" id="UP000242188">
    <property type="component" value="Unassembled WGS sequence"/>
</dbReference>
<dbReference type="PROSITE" id="PS50168">
    <property type="entry name" value="DED"/>
    <property type="match status" value="1"/>
</dbReference>
<dbReference type="EMBL" id="NEDP02000123">
    <property type="protein sequence ID" value="OWF56646.1"/>
    <property type="molecule type" value="Genomic_DNA"/>
</dbReference>
<gene>
    <name evidence="2" type="ORF">KP79_PYT16248</name>
</gene>
<accession>A0A210R6W6</accession>
<dbReference type="PANTHER" id="PTHR22845">
    <property type="entry name" value="APOPTOTIC PROTEASE-ACTIVATING FACTOR 1"/>
    <property type="match status" value="1"/>
</dbReference>
<proteinExistence type="predicted"/>
<dbReference type="InterPro" id="IPR027417">
    <property type="entry name" value="P-loop_NTPase"/>
</dbReference>
<keyword evidence="3" id="KW-1185">Reference proteome</keyword>
<dbReference type="Pfam" id="PF01335">
    <property type="entry name" value="DED"/>
    <property type="match status" value="1"/>
</dbReference>
<dbReference type="PANTHER" id="PTHR22845:SF5">
    <property type="entry name" value="APOPTOTIC PROTEASE-ACTIVATING FACTOR 1"/>
    <property type="match status" value="1"/>
</dbReference>
<dbReference type="InterPro" id="IPR011029">
    <property type="entry name" value="DEATH-like_dom_sf"/>
</dbReference>
<feature type="domain" description="DED" evidence="1">
    <location>
        <begin position="13"/>
        <end position="85"/>
    </location>
</feature>
<organism evidence="2 3">
    <name type="scientific">Mizuhopecten yessoensis</name>
    <name type="common">Japanese scallop</name>
    <name type="synonym">Patinopecten yessoensis</name>
    <dbReference type="NCBI Taxonomy" id="6573"/>
    <lineage>
        <taxon>Eukaryota</taxon>
        <taxon>Metazoa</taxon>
        <taxon>Spiralia</taxon>
        <taxon>Lophotrochozoa</taxon>
        <taxon>Mollusca</taxon>
        <taxon>Bivalvia</taxon>
        <taxon>Autobranchia</taxon>
        <taxon>Pteriomorphia</taxon>
        <taxon>Pectinida</taxon>
        <taxon>Pectinoidea</taxon>
        <taxon>Pectinidae</taxon>
        <taxon>Mizuhopecten</taxon>
    </lineage>
</organism>
<evidence type="ECO:0000313" key="3">
    <source>
        <dbReference type="Proteomes" id="UP000242188"/>
    </source>
</evidence>
<dbReference type="SUPFAM" id="SSF47986">
    <property type="entry name" value="DEATH domain"/>
    <property type="match status" value="1"/>
</dbReference>
<dbReference type="Gene3D" id="1.10.533.10">
    <property type="entry name" value="Death Domain, Fas"/>
    <property type="match status" value="1"/>
</dbReference>
<dbReference type="SUPFAM" id="SSF52540">
    <property type="entry name" value="P-loop containing nucleoside triphosphate hydrolases"/>
    <property type="match status" value="1"/>
</dbReference>
<dbReference type="Pfam" id="PF00931">
    <property type="entry name" value="NB-ARC"/>
    <property type="match status" value="1"/>
</dbReference>
<dbReference type="STRING" id="6573.A0A210R6W6"/>
<dbReference type="OrthoDB" id="6072189at2759"/>
<protein>
    <recommendedName>
        <fullName evidence="1">DED domain-containing protein</fullName>
    </recommendedName>
</protein>
<dbReference type="GO" id="GO:0042981">
    <property type="term" value="P:regulation of apoptotic process"/>
    <property type="evidence" value="ECO:0007669"/>
    <property type="project" value="InterPro"/>
</dbReference>
<evidence type="ECO:0000259" key="1">
    <source>
        <dbReference type="PROSITE" id="PS50168"/>
    </source>
</evidence>
<dbReference type="InterPro" id="IPR002182">
    <property type="entry name" value="NB-ARC"/>
</dbReference>
<sequence length="682" mass="78220">MAEDSFCGFLCKEICQNLKDDDIKKMKFCIRNHQVNSQELERVSEGTDLMEVAMKANLFTESDTSCLETMLNAAGRKDLVEKVKEYKNNLTVLSSSIESPCNLEEHVIGRKYMKTQTSEELETAIKTENVIMLSGVLGSGKTQLAVHYGYEFHKKYPTSAVWMIRSKDQASLQTSMTTLANKLGVLKGKDKESENPVIKLGDILANALMGKTTTQLIIFDDVNEDCQRIVEDLIKKFVPLEETQGFIKVIVTTMDDLLKMPRTKRISVSGFTEEEAVTFLRGNNTCTHSETDALKKLARRMSYLPLGLSCAKTYMSNCYKSGKSFLELLKANTLEQLDDKLKKLDASKRGLFSNLNTFIRIMEKDLDKDATEMFQMTQFLENENIPIILFDLLSPSSERCNEDIDGEIQHDDVATCYSLSTDSLVQAVQKFSFGTVQGIDDKRLLNTHTAVSLTLQAFTDEKRKRRLLNRLLWTCALILDKNNRHQDDYNRMASVLPHARSVLRHAENMTGKDIEMCLLMAFVNDLVAYTSNFEGLLGLEKYHSEKALQFCYKVMETTEKDIDEEVSDKHVLTTYETHCEFAKAKATVIDKKLTGIRLLHERKVEKFIRHFIQQKRRTKGDVDFLTKYVENYREDALTMQQYEALCKKKKAIQLTDLMDQFIKEMILSTFYTYGRRIFYLGK</sequence>
<dbReference type="Gene3D" id="3.40.50.300">
    <property type="entry name" value="P-loop containing nucleotide triphosphate hydrolases"/>
    <property type="match status" value="1"/>
</dbReference>
<dbReference type="AlphaFoldDB" id="A0A210R6W6"/>
<comment type="caution">
    <text evidence="2">The sequence shown here is derived from an EMBL/GenBank/DDBJ whole genome shotgun (WGS) entry which is preliminary data.</text>
</comment>
<dbReference type="InterPro" id="IPR001875">
    <property type="entry name" value="DED_dom"/>
</dbReference>
<evidence type="ECO:0000313" key="2">
    <source>
        <dbReference type="EMBL" id="OWF56646.1"/>
    </source>
</evidence>
<reference evidence="2 3" key="1">
    <citation type="journal article" date="2017" name="Nat. Ecol. Evol.">
        <title>Scallop genome provides insights into evolution of bilaterian karyotype and development.</title>
        <authorList>
            <person name="Wang S."/>
            <person name="Zhang J."/>
            <person name="Jiao W."/>
            <person name="Li J."/>
            <person name="Xun X."/>
            <person name="Sun Y."/>
            <person name="Guo X."/>
            <person name="Huan P."/>
            <person name="Dong B."/>
            <person name="Zhang L."/>
            <person name="Hu X."/>
            <person name="Sun X."/>
            <person name="Wang J."/>
            <person name="Zhao C."/>
            <person name="Wang Y."/>
            <person name="Wang D."/>
            <person name="Huang X."/>
            <person name="Wang R."/>
            <person name="Lv J."/>
            <person name="Li Y."/>
            <person name="Zhang Z."/>
            <person name="Liu B."/>
            <person name="Lu W."/>
            <person name="Hui Y."/>
            <person name="Liang J."/>
            <person name="Zhou Z."/>
            <person name="Hou R."/>
            <person name="Li X."/>
            <person name="Liu Y."/>
            <person name="Li H."/>
            <person name="Ning X."/>
            <person name="Lin Y."/>
            <person name="Zhao L."/>
            <person name="Xing Q."/>
            <person name="Dou J."/>
            <person name="Li Y."/>
            <person name="Mao J."/>
            <person name="Guo H."/>
            <person name="Dou H."/>
            <person name="Li T."/>
            <person name="Mu C."/>
            <person name="Jiang W."/>
            <person name="Fu Q."/>
            <person name="Fu X."/>
            <person name="Miao Y."/>
            <person name="Liu J."/>
            <person name="Yu Q."/>
            <person name="Li R."/>
            <person name="Liao H."/>
            <person name="Li X."/>
            <person name="Kong Y."/>
            <person name="Jiang Z."/>
            <person name="Chourrout D."/>
            <person name="Li R."/>
            <person name="Bao Z."/>
        </authorList>
    </citation>
    <scope>NUCLEOTIDE SEQUENCE [LARGE SCALE GENOMIC DNA]</scope>
    <source>
        <strain evidence="2 3">PY_sf001</strain>
    </source>
</reference>